<sequence length="308" mass="33241">MSNEKRNEENSEDQANEDATGELKKAPDVEQSLPSSTGGQNVPNPNEVDWDAPDDPHNPRNWPAWRRAMLVGMITSVNIAAVAIAPAIPLVLKEFGSNNQELVILAVTIELLGTSVRPVFMGPMSEVVGRRIIYNCANLAFCGFTIGCALAPTLATTSGPWMIKSAVFYCRVDPTNLSLMTTGWLFLTCFVLKPNYVTALGVGTFYMVSTNLEVCLPSSASSFFREISIQPVHLLLCAPGGTPIAMNCKIPVRTSSAGDAVQLLLRFSFGGRCGNDVVVLRGVSIEHRPREGLVGCDSVTDSLEKFSD</sequence>
<dbReference type="GO" id="GO:0005886">
    <property type="term" value="C:plasma membrane"/>
    <property type="evidence" value="ECO:0007669"/>
    <property type="project" value="UniProtKB-SubCell"/>
</dbReference>
<keyword evidence="6 8" id="KW-0472">Membrane</keyword>
<dbReference type="GeneID" id="36572057"/>
<feature type="transmembrane region" description="Helical" evidence="8">
    <location>
        <begin position="68"/>
        <end position="90"/>
    </location>
</feature>
<dbReference type="RefSeq" id="XP_024720637.1">
    <property type="nucleotide sequence ID" value="XM_024863976.1"/>
</dbReference>
<evidence type="ECO:0000256" key="4">
    <source>
        <dbReference type="ARBA" id="ARBA00022692"/>
    </source>
</evidence>
<dbReference type="Gene3D" id="1.20.1720.10">
    <property type="entry name" value="Multidrug resistance protein D"/>
    <property type="match status" value="1"/>
</dbReference>
<feature type="region of interest" description="Disordered" evidence="7">
    <location>
        <begin position="1"/>
        <end position="59"/>
    </location>
</feature>
<dbReference type="AlphaFoldDB" id="A0A2T3B153"/>
<evidence type="ECO:0000313" key="9">
    <source>
        <dbReference type="EMBL" id="PSS18285.1"/>
    </source>
</evidence>
<dbReference type="SUPFAM" id="SSF103473">
    <property type="entry name" value="MFS general substrate transporter"/>
    <property type="match status" value="1"/>
</dbReference>
<dbReference type="PANTHER" id="PTHR23502:SF186">
    <property type="entry name" value="MAJOR FACILITATOR SUPERFAMILY (MFS) PROFILE DOMAIN-CONTAINING PROTEIN"/>
    <property type="match status" value="1"/>
</dbReference>
<gene>
    <name evidence="9" type="ORF">M430DRAFT_18893</name>
</gene>
<keyword evidence="3" id="KW-1003">Cell membrane</keyword>
<dbReference type="GO" id="GO:0022857">
    <property type="term" value="F:transmembrane transporter activity"/>
    <property type="evidence" value="ECO:0007669"/>
    <property type="project" value="TreeGrafter"/>
</dbReference>
<protein>
    <recommendedName>
        <fullName evidence="11">Major facilitator superfamily (MFS) profile domain-containing protein</fullName>
    </recommendedName>
</protein>
<organism evidence="9 10">
    <name type="scientific">Amorphotheca resinae ATCC 22711</name>
    <dbReference type="NCBI Taxonomy" id="857342"/>
    <lineage>
        <taxon>Eukaryota</taxon>
        <taxon>Fungi</taxon>
        <taxon>Dikarya</taxon>
        <taxon>Ascomycota</taxon>
        <taxon>Pezizomycotina</taxon>
        <taxon>Leotiomycetes</taxon>
        <taxon>Helotiales</taxon>
        <taxon>Amorphothecaceae</taxon>
        <taxon>Amorphotheca</taxon>
    </lineage>
</organism>
<dbReference type="STRING" id="857342.A0A2T3B153"/>
<dbReference type="PANTHER" id="PTHR23502">
    <property type="entry name" value="MAJOR FACILITATOR SUPERFAMILY"/>
    <property type="match status" value="1"/>
</dbReference>
<keyword evidence="4 8" id="KW-0812">Transmembrane</keyword>
<keyword evidence="5 8" id="KW-1133">Transmembrane helix</keyword>
<name>A0A2T3B153_AMORE</name>
<dbReference type="EMBL" id="KZ679011">
    <property type="protein sequence ID" value="PSS18285.1"/>
    <property type="molecule type" value="Genomic_DNA"/>
</dbReference>
<evidence type="ECO:0000256" key="8">
    <source>
        <dbReference type="SAM" id="Phobius"/>
    </source>
</evidence>
<evidence type="ECO:0000256" key="5">
    <source>
        <dbReference type="ARBA" id="ARBA00022989"/>
    </source>
</evidence>
<feature type="transmembrane region" description="Helical" evidence="8">
    <location>
        <begin position="102"/>
        <end position="120"/>
    </location>
</feature>
<dbReference type="InterPro" id="IPR036259">
    <property type="entry name" value="MFS_trans_sf"/>
</dbReference>
<evidence type="ECO:0000256" key="2">
    <source>
        <dbReference type="ARBA" id="ARBA00022448"/>
    </source>
</evidence>
<evidence type="ECO:0000256" key="3">
    <source>
        <dbReference type="ARBA" id="ARBA00022475"/>
    </source>
</evidence>
<evidence type="ECO:0000256" key="6">
    <source>
        <dbReference type="ARBA" id="ARBA00023136"/>
    </source>
</evidence>
<proteinExistence type="predicted"/>
<keyword evidence="10" id="KW-1185">Reference proteome</keyword>
<dbReference type="Proteomes" id="UP000241818">
    <property type="component" value="Unassembled WGS sequence"/>
</dbReference>
<feature type="transmembrane region" description="Helical" evidence="8">
    <location>
        <begin position="132"/>
        <end position="155"/>
    </location>
</feature>
<evidence type="ECO:0008006" key="11">
    <source>
        <dbReference type="Google" id="ProtNLM"/>
    </source>
</evidence>
<feature type="compositionally biased region" description="Acidic residues" evidence="7">
    <location>
        <begin position="10"/>
        <end position="20"/>
    </location>
</feature>
<dbReference type="OrthoDB" id="5296287at2759"/>
<keyword evidence="2" id="KW-0813">Transport</keyword>
<reference evidence="9 10" key="1">
    <citation type="journal article" date="2018" name="New Phytol.">
        <title>Comparative genomics and transcriptomics depict ericoid mycorrhizal fungi as versatile saprotrophs and plant mutualists.</title>
        <authorList>
            <person name="Martino E."/>
            <person name="Morin E."/>
            <person name="Grelet G.A."/>
            <person name="Kuo A."/>
            <person name="Kohler A."/>
            <person name="Daghino S."/>
            <person name="Barry K.W."/>
            <person name="Cichocki N."/>
            <person name="Clum A."/>
            <person name="Dockter R.B."/>
            <person name="Hainaut M."/>
            <person name="Kuo R.C."/>
            <person name="LaButti K."/>
            <person name="Lindahl B.D."/>
            <person name="Lindquist E.A."/>
            <person name="Lipzen A."/>
            <person name="Khouja H.R."/>
            <person name="Magnuson J."/>
            <person name="Murat C."/>
            <person name="Ohm R.A."/>
            <person name="Singer S.W."/>
            <person name="Spatafora J.W."/>
            <person name="Wang M."/>
            <person name="Veneault-Fourrey C."/>
            <person name="Henrissat B."/>
            <person name="Grigoriev I.V."/>
            <person name="Martin F.M."/>
            <person name="Perotto S."/>
        </authorList>
    </citation>
    <scope>NUCLEOTIDE SEQUENCE [LARGE SCALE GENOMIC DNA]</scope>
    <source>
        <strain evidence="9 10">ATCC 22711</strain>
    </source>
</reference>
<accession>A0A2T3B153</accession>
<feature type="compositionally biased region" description="Polar residues" evidence="7">
    <location>
        <begin position="32"/>
        <end position="44"/>
    </location>
</feature>
<evidence type="ECO:0000313" key="10">
    <source>
        <dbReference type="Proteomes" id="UP000241818"/>
    </source>
</evidence>
<evidence type="ECO:0000256" key="1">
    <source>
        <dbReference type="ARBA" id="ARBA00004651"/>
    </source>
</evidence>
<evidence type="ECO:0000256" key="7">
    <source>
        <dbReference type="SAM" id="MobiDB-lite"/>
    </source>
</evidence>
<comment type="subcellular location">
    <subcellularLocation>
        <location evidence="1">Cell membrane</location>
        <topology evidence="1">Multi-pass membrane protein</topology>
    </subcellularLocation>
</comment>
<dbReference type="InParanoid" id="A0A2T3B153"/>